<comment type="caution">
    <text evidence="1">The sequence shown here is derived from an EMBL/GenBank/DDBJ whole genome shotgun (WGS) entry which is preliminary data.</text>
</comment>
<name>A0ABS8L3M3_9HYPH</name>
<keyword evidence="2" id="KW-1185">Reference proteome</keyword>
<proteinExistence type="predicted"/>
<accession>A0ABS8L3M3</accession>
<evidence type="ECO:0000313" key="1">
    <source>
        <dbReference type="EMBL" id="MCC8432914.1"/>
    </source>
</evidence>
<organism evidence="1 2">
    <name type="scientific">Reyranella aquatilis</name>
    <dbReference type="NCBI Taxonomy" id="2035356"/>
    <lineage>
        <taxon>Bacteria</taxon>
        <taxon>Pseudomonadati</taxon>
        <taxon>Pseudomonadota</taxon>
        <taxon>Alphaproteobacteria</taxon>
        <taxon>Hyphomicrobiales</taxon>
        <taxon>Reyranellaceae</taxon>
        <taxon>Reyranella</taxon>
    </lineage>
</organism>
<dbReference type="Proteomes" id="UP001198862">
    <property type="component" value="Unassembled WGS sequence"/>
</dbReference>
<dbReference type="EMBL" id="JAJISD010000020">
    <property type="protein sequence ID" value="MCC8432914.1"/>
    <property type="molecule type" value="Genomic_DNA"/>
</dbReference>
<reference evidence="1 2" key="1">
    <citation type="submission" date="2021-11" db="EMBL/GenBank/DDBJ databases">
        <authorList>
            <person name="Lee D.-H."/>
            <person name="Kim S.-B."/>
        </authorList>
    </citation>
    <scope>NUCLEOTIDE SEQUENCE [LARGE SCALE GENOMIC DNA]</scope>
    <source>
        <strain evidence="1 2">KCTC 52223</strain>
    </source>
</reference>
<gene>
    <name evidence="1" type="ORF">LJ725_28430</name>
</gene>
<dbReference type="RefSeq" id="WP_230554284.1">
    <property type="nucleotide sequence ID" value="NZ_JAJISD010000020.1"/>
</dbReference>
<sequence length="169" mass="19185">MVASTSFPKSYRFEIRPVIGPPGVGTLCRLAAICEDPNVVVWLDPNYHSGVHECHIVTETMWAYFSLSDYTLEKNVPSSCPDWKIFRGTIWAWNSSIGGSSPARPDHLLPRQYGGLFPTVKLDDASRRRITRLVHPALDWWPKEYAADKPISPNPTRRLIDYGDLARFL</sequence>
<protein>
    <submittedName>
        <fullName evidence="1">Uncharacterized protein</fullName>
    </submittedName>
</protein>
<evidence type="ECO:0000313" key="2">
    <source>
        <dbReference type="Proteomes" id="UP001198862"/>
    </source>
</evidence>